<keyword evidence="1" id="KW-0175">Coiled coil</keyword>
<dbReference type="HOGENOM" id="CLU_503331_0_0_9"/>
<evidence type="ECO:0000256" key="1">
    <source>
        <dbReference type="SAM" id="Coils"/>
    </source>
</evidence>
<proteinExistence type="predicted"/>
<dbReference type="Proteomes" id="UP000006437">
    <property type="component" value="Unassembled WGS sequence"/>
</dbReference>
<dbReference type="InterPro" id="IPR001387">
    <property type="entry name" value="Cro/C1-type_HTH"/>
</dbReference>
<sequence length="595" mass="70601">MSFSEKLNKLMLQYNIKNIDLAKEMNISPSFVSKIRRGIATLPPYSDIYDKLYYAFDHLLSDEQIMDLKKQYNLSWDKKSFSTWICEDCIKSLPKFSICLYKLMDFFDISNKTLAKELNFDPSLISRYKTGDRIPSTDNKIINQIVDYFANLTIERKCEEELLQYIGVKSVNACKKEDFVSIIFSWFMNEDLDTKLMDKIFHMMEEYHSFVPDFKKVSNILKDTYIPPYHIIKKQGNEGLRQLVLLFLSLCCKSEKKLELKLFSNQNMSWMIEDPEFFQTWRALMLTILECGHKIFIIHNIERKDKEMFSAIEGWLPLHLSGNIESYYYTASFSNPFSNTIFSSGSFAVYGNFIDSLENETDFYFTQEQNTIQKLEEAFEDLTKHSQKLLKTLNIKSIKDIDFFIPTEKKINHSVHLMQQNLPIWHIDEDLLAEILSENNVSKKEHEYICGYIKKLRSFYKKVLKNNSFFEYFYIPKQRIYEKKPFDFLNIHGQDRIYYTETQYKKQLINIAKTLETYKNYHIVLLDKPIYDSIKLFQFESNSIFAIKNKFPVSAIQYESDILLAKFQTYILSKQEKSINSLNDYEEVCNQLLTK</sequence>
<comment type="caution">
    <text evidence="2">The sequence shown here is derived from an EMBL/GenBank/DDBJ whole genome shotgun (WGS) entry which is preliminary data.</text>
</comment>
<accession>G9WXW6</accession>
<dbReference type="RefSeq" id="WP_009524442.1">
    <property type="nucleotide sequence ID" value="NZ_JH414546.1"/>
</dbReference>
<feature type="coiled-coil region" evidence="1">
    <location>
        <begin position="365"/>
        <end position="392"/>
    </location>
</feature>
<evidence type="ECO:0000313" key="2">
    <source>
        <dbReference type="EMBL" id="EHL16963.1"/>
    </source>
</evidence>
<dbReference type="EMBL" id="AFZE01000001">
    <property type="protein sequence ID" value="EHL16963.1"/>
    <property type="molecule type" value="Genomic_DNA"/>
</dbReference>
<organism evidence="2 3">
    <name type="scientific">Peptoanaerobacter stomatis</name>
    <dbReference type="NCBI Taxonomy" id="796937"/>
    <lineage>
        <taxon>Bacteria</taxon>
        <taxon>Bacillati</taxon>
        <taxon>Bacillota</taxon>
        <taxon>Clostridia</taxon>
        <taxon>Peptostreptococcales</taxon>
        <taxon>Filifactoraceae</taxon>
        <taxon>Peptoanaerobacter</taxon>
    </lineage>
</organism>
<protein>
    <submittedName>
        <fullName evidence="2">Uncharacterized protein</fullName>
    </submittedName>
</protein>
<gene>
    <name evidence="2" type="ORF">HMPREF9629_00205</name>
</gene>
<dbReference type="CDD" id="cd00093">
    <property type="entry name" value="HTH_XRE"/>
    <property type="match status" value="2"/>
</dbReference>
<evidence type="ECO:0000313" key="3">
    <source>
        <dbReference type="Proteomes" id="UP000006437"/>
    </source>
</evidence>
<dbReference type="AlphaFoldDB" id="G9WXW6"/>
<dbReference type="BioCyc" id="EBAC796937-HMP:GMGH-205-MONOMER"/>
<name>G9WXW6_9FIRM</name>
<reference evidence="2 3" key="1">
    <citation type="submission" date="2011-08" db="EMBL/GenBank/DDBJ databases">
        <title>The Genome Sequence of Eubacteriaceae bacterium ACC19a.</title>
        <authorList>
            <consortium name="The Broad Institute Genome Sequencing Platform"/>
            <person name="Earl A."/>
            <person name="Ward D."/>
            <person name="Feldgarden M."/>
            <person name="Gevers D."/>
            <person name="Sizova M."/>
            <person name="Hazen A."/>
            <person name="Epstein S."/>
            <person name="Young S.K."/>
            <person name="Zeng Q."/>
            <person name="Gargeya S."/>
            <person name="Fitzgerald M."/>
            <person name="Haas B."/>
            <person name="Abouelleil A."/>
            <person name="Alvarado L."/>
            <person name="Arachchi H.M."/>
            <person name="Berlin A."/>
            <person name="Brown A."/>
            <person name="Chapman S.B."/>
            <person name="Chen Z."/>
            <person name="Dunbar C."/>
            <person name="Freedman E."/>
            <person name="Gearin G."/>
            <person name="Gellesch M."/>
            <person name="Goldberg J."/>
            <person name="Griggs A."/>
            <person name="Gujja S."/>
            <person name="Heiman D."/>
            <person name="Howarth C."/>
            <person name="Larson L."/>
            <person name="Lui A."/>
            <person name="MacDonald P.J.P."/>
            <person name="Montmayeur A."/>
            <person name="Murphy C."/>
            <person name="Neiman D."/>
            <person name="Pearson M."/>
            <person name="Priest M."/>
            <person name="Roberts A."/>
            <person name="Saif S."/>
            <person name="Shea T."/>
            <person name="Shenoy N."/>
            <person name="Sisk P."/>
            <person name="Stolte C."/>
            <person name="Sykes S."/>
            <person name="Wortman J."/>
            <person name="Nusbaum C."/>
            <person name="Birren B."/>
        </authorList>
    </citation>
    <scope>NUCLEOTIDE SEQUENCE [LARGE SCALE GENOMIC DNA]</scope>
    <source>
        <strain evidence="2 3">ACC19a</strain>
    </source>
</reference>